<keyword evidence="1" id="KW-0472">Membrane</keyword>
<evidence type="ECO:0000313" key="3">
    <source>
        <dbReference type="Proteomes" id="UP000240319"/>
    </source>
</evidence>
<evidence type="ECO:0000313" key="2">
    <source>
        <dbReference type="EMBL" id="AUV56384.1"/>
    </source>
</evidence>
<dbReference type="EMBL" id="MG711461">
    <property type="protein sequence ID" value="AUV56384.1"/>
    <property type="molecule type" value="Genomic_DNA"/>
</dbReference>
<reference evidence="2 3" key="1">
    <citation type="submission" date="2017-12" db="EMBL/GenBank/DDBJ databases">
        <title>Phages infecting Faecalibacterium prausnitzii belong to novel viral genera that help decipher intestinal viromes.</title>
        <authorList>
            <person name="Petit M.-A."/>
            <person name="De Paepe M."/>
            <person name="Benevides L."/>
            <person name="Langella P."/>
        </authorList>
    </citation>
    <scope>NUCLEOTIDE SEQUENCE [LARGE SCALE GENOMIC DNA]</scope>
</reference>
<feature type="transmembrane region" description="Helical" evidence="1">
    <location>
        <begin position="12"/>
        <end position="31"/>
    </location>
</feature>
<keyword evidence="1" id="KW-0812">Transmembrane</keyword>
<keyword evidence="3" id="KW-1185">Reference proteome</keyword>
<accession>A0A2K9V2T4</accession>
<dbReference type="RefSeq" id="YP_009797223.1">
    <property type="nucleotide sequence ID" value="NC_047911.1"/>
</dbReference>
<proteinExistence type="predicted"/>
<protein>
    <submittedName>
        <fullName evidence="2">Holin</fullName>
    </submittedName>
</protein>
<keyword evidence="1" id="KW-1133">Transmembrane helix</keyword>
<name>A0A2K9V2T4_9CAUD</name>
<dbReference type="GeneID" id="54987634"/>
<organism evidence="2 3">
    <name type="scientific">Faecalibacterium phage FP_Lagaffe</name>
    <dbReference type="NCBI Taxonomy" id="2070183"/>
    <lineage>
        <taxon>Viruses</taxon>
        <taxon>Duplodnaviria</taxon>
        <taxon>Heunggongvirae</taxon>
        <taxon>Uroviricota</taxon>
        <taxon>Caudoviricetes</taxon>
        <taxon>Lagaffevirus</taxon>
        <taxon>Lagaffevirus lagaffe</taxon>
    </lineage>
</organism>
<sequence length="175" mass="18613">MNEAMTQILNAATPILCLLITAGGAYLVALLKRQTAQIEKDLDNETATKYMNMAVDAVAQAVAYTAQTFADSLKAEGKFTKEKQLEAFEKSKNKTLEILGDTTVAALREIYGDFDAWLETKIEQVCRETKAASESQIKAATADAATTAASVAATIATTAVQQLAAEAPAAESKTE</sequence>
<dbReference type="KEGG" id="vg:54987634"/>
<dbReference type="Proteomes" id="UP000240319">
    <property type="component" value="Segment"/>
</dbReference>
<evidence type="ECO:0000256" key="1">
    <source>
        <dbReference type="SAM" id="Phobius"/>
    </source>
</evidence>